<dbReference type="Pfam" id="PF02776">
    <property type="entry name" value="TPP_enzyme_N"/>
    <property type="match status" value="1"/>
</dbReference>
<comment type="pathway">
    <text evidence="1 11">Amino-acid biosynthesis; L-isoleucine biosynthesis; L-isoleucine from 2-oxobutanoate: step 1/4.</text>
</comment>
<dbReference type="RefSeq" id="WP_236892544.1">
    <property type="nucleotide sequence ID" value="NZ_AP024488.1"/>
</dbReference>
<evidence type="ECO:0000313" key="16">
    <source>
        <dbReference type="Proteomes" id="UP001320148"/>
    </source>
</evidence>
<evidence type="ECO:0000256" key="3">
    <source>
        <dbReference type="ARBA" id="ARBA00007812"/>
    </source>
</evidence>
<comment type="pathway">
    <text evidence="2 11">Amino-acid biosynthesis; L-valine biosynthesis; L-valine from pyruvate: step 1/4.</text>
</comment>
<dbReference type="CDD" id="cd07035">
    <property type="entry name" value="TPP_PYR_POX_like"/>
    <property type="match status" value="1"/>
</dbReference>
<dbReference type="PANTHER" id="PTHR18968:SF170">
    <property type="entry name" value="ACETOLACTATE SYNTHASE ISOZYME 1 LARGE SUBUNIT"/>
    <property type="match status" value="1"/>
</dbReference>
<dbReference type="InterPro" id="IPR012846">
    <property type="entry name" value="Acetolactate_synth_lsu"/>
</dbReference>
<dbReference type="Pfam" id="PF00205">
    <property type="entry name" value="TPP_enzyme_M"/>
    <property type="match status" value="1"/>
</dbReference>
<feature type="domain" description="Thiamine pyrophosphate enzyme N-terminal TPP-binding" evidence="14">
    <location>
        <begin position="5"/>
        <end position="118"/>
    </location>
</feature>
<dbReference type="InterPro" id="IPR000399">
    <property type="entry name" value="TPP-bd_CS"/>
</dbReference>
<keyword evidence="8 11" id="KW-0460">Magnesium</keyword>
<evidence type="ECO:0000256" key="4">
    <source>
        <dbReference type="ARBA" id="ARBA00013145"/>
    </source>
</evidence>
<keyword evidence="10 11" id="KW-0100">Branched-chain amino acid biosynthesis</keyword>
<dbReference type="Gene3D" id="3.40.50.970">
    <property type="match status" value="2"/>
</dbReference>
<keyword evidence="9 11" id="KW-0786">Thiamine pyrophosphate</keyword>
<dbReference type="InterPro" id="IPR045229">
    <property type="entry name" value="TPP_enz"/>
</dbReference>
<dbReference type="SUPFAM" id="SSF52467">
    <property type="entry name" value="DHS-like NAD/FAD-binding domain"/>
    <property type="match status" value="1"/>
</dbReference>
<evidence type="ECO:0000256" key="9">
    <source>
        <dbReference type="ARBA" id="ARBA00023052"/>
    </source>
</evidence>
<sequence>MEYSGAEIVIRMLERQGIETIAGIPGGTNLPLYDALQGSSMTHVLARHEQGAGFIAQGMARSTGRPAVCFATSGPGVTNLITAIADAHLDSVPVVAISGQTPMSLMGTDAFQEVDTFGMSLAVTKHNFLVRSAEELLEVIPEAFRIAMSGRPGPVWVDIPKDVQTATLCVEAFPEPGTRRVAASPDEAGLIAAAEMIDKADRPVFYAGGGIVNSGAGAQVTALCERAGIPVVTTLMGLGVMPSDSPMSLGMLGMHGSRSTNLTLDKADLLIAAGVRFDDRATGKLASFCPHARIIHMDIDGAEIDKLRSSDCSIKGDAGEILSRLAPMVAFRKRRAWKESITAMKTQYPTPESELDNAKPAALIRRIGHLADDDAFVTTDVGQHQMWVAQYYPHQKPGRLLTSGGLGTMGFGLPAAIGAALANPEAPVICFSGDGSIMMNIQELATLAEQNLNVKIIILNNGALGLVRQQQELFFGGRYIASQYDRNPDIATIAKGFGIRGGQLPLSACSDKELKAFLDTDGPALLDIATPQEANVYPMVPPGAANTRMIEGEHHA</sequence>
<dbReference type="InterPro" id="IPR029035">
    <property type="entry name" value="DHS-like_NAD/FAD-binding_dom"/>
</dbReference>
<evidence type="ECO:0000313" key="15">
    <source>
        <dbReference type="EMBL" id="BCS96203.1"/>
    </source>
</evidence>
<dbReference type="PROSITE" id="PS00187">
    <property type="entry name" value="TPP_ENZYMES"/>
    <property type="match status" value="1"/>
</dbReference>
<gene>
    <name evidence="15" type="primary">ilvB-1</name>
    <name evidence="15" type="ORF">DSLASN_18350</name>
</gene>
<keyword evidence="5 11" id="KW-0028">Amino-acid biosynthesis</keyword>
<keyword evidence="7 11" id="KW-0479">Metal-binding</keyword>
<comment type="cofactor">
    <cofactor evidence="11">
        <name>Mg(2+)</name>
        <dbReference type="ChEBI" id="CHEBI:18420"/>
    </cofactor>
    <text evidence="11">Binds 1 Mg(2+) ion per subunit.</text>
</comment>
<dbReference type="InterPro" id="IPR039368">
    <property type="entry name" value="AHAS_TPP"/>
</dbReference>
<proteinExistence type="inferred from homology"/>
<dbReference type="NCBIfam" id="TIGR00118">
    <property type="entry name" value="acolac_lg"/>
    <property type="match status" value="1"/>
</dbReference>
<feature type="domain" description="Thiamine pyrophosphate enzyme central" evidence="12">
    <location>
        <begin position="192"/>
        <end position="325"/>
    </location>
</feature>
<keyword evidence="6 11" id="KW-0808">Transferase</keyword>
<dbReference type="SUPFAM" id="SSF52518">
    <property type="entry name" value="Thiamin diphosphate-binding fold (THDP-binding)"/>
    <property type="match status" value="2"/>
</dbReference>
<comment type="catalytic activity">
    <reaction evidence="11">
        <text>2 pyruvate + H(+) = (2S)-2-acetolactate + CO2</text>
        <dbReference type="Rhea" id="RHEA:25249"/>
        <dbReference type="ChEBI" id="CHEBI:15361"/>
        <dbReference type="ChEBI" id="CHEBI:15378"/>
        <dbReference type="ChEBI" id="CHEBI:16526"/>
        <dbReference type="ChEBI" id="CHEBI:58476"/>
        <dbReference type="EC" id="2.2.1.6"/>
    </reaction>
</comment>
<evidence type="ECO:0000256" key="6">
    <source>
        <dbReference type="ARBA" id="ARBA00022679"/>
    </source>
</evidence>
<dbReference type="EMBL" id="AP024488">
    <property type="protein sequence ID" value="BCS96203.1"/>
    <property type="molecule type" value="Genomic_DNA"/>
</dbReference>
<feature type="domain" description="Thiamine pyrophosphate enzyme TPP-binding" evidence="13">
    <location>
        <begin position="380"/>
        <end position="528"/>
    </location>
</feature>
<dbReference type="InterPro" id="IPR011766">
    <property type="entry name" value="TPP_enzyme_TPP-bd"/>
</dbReference>
<reference evidence="15 16" key="1">
    <citation type="submission" date="2021-02" db="EMBL/GenBank/DDBJ databases">
        <title>Complete genome of Desulfoluna sp. strain ASN36.</title>
        <authorList>
            <person name="Takahashi A."/>
            <person name="Kojima H."/>
            <person name="Fukui M."/>
        </authorList>
    </citation>
    <scope>NUCLEOTIDE SEQUENCE [LARGE SCALE GENOMIC DNA]</scope>
    <source>
        <strain evidence="15 16">ASN36</strain>
    </source>
</reference>
<dbReference type="InterPro" id="IPR012000">
    <property type="entry name" value="Thiamin_PyroP_enz_cen_dom"/>
</dbReference>
<name>A0ABM7PG84_9BACT</name>
<evidence type="ECO:0000259" key="13">
    <source>
        <dbReference type="Pfam" id="PF02775"/>
    </source>
</evidence>
<keyword evidence="16" id="KW-1185">Reference proteome</keyword>
<dbReference type="Proteomes" id="UP001320148">
    <property type="component" value="Chromosome"/>
</dbReference>
<evidence type="ECO:0000259" key="14">
    <source>
        <dbReference type="Pfam" id="PF02776"/>
    </source>
</evidence>
<dbReference type="EC" id="2.2.1.6" evidence="4 11"/>
<evidence type="ECO:0000259" key="12">
    <source>
        <dbReference type="Pfam" id="PF00205"/>
    </source>
</evidence>
<evidence type="ECO:0000256" key="5">
    <source>
        <dbReference type="ARBA" id="ARBA00022605"/>
    </source>
</evidence>
<dbReference type="PANTHER" id="PTHR18968">
    <property type="entry name" value="THIAMINE PYROPHOSPHATE ENZYMES"/>
    <property type="match status" value="1"/>
</dbReference>
<evidence type="ECO:0000256" key="10">
    <source>
        <dbReference type="ARBA" id="ARBA00023304"/>
    </source>
</evidence>
<comment type="cofactor">
    <cofactor evidence="11">
        <name>thiamine diphosphate</name>
        <dbReference type="ChEBI" id="CHEBI:58937"/>
    </cofactor>
    <text evidence="11">Binds 1 thiamine pyrophosphate per subunit.</text>
</comment>
<evidence type="ECO:0000256" key="1">
    <source>
        <dbReference type="ARBA" id="ARBA00004974"/>
    </source>
</evidence>
<dbReference type="Gene3D" id="3.40.50.1220">
    <property type="entry name" value="TPP-binding domain"/>
    <property type="match status" value="1"/>
</dbReference>
<dbReference type="CDD" id="cd02015">
    <property type="entry name" value="TPP_AHAS"/>
    <property type="match status" value="1"/>
</dbReference>
<protein>
    <recommendedName>
        <fullName evidence="4 11">Acetolactate synthase</fullName>
        <ecNumber evidence="4 11">2.2.1.6</ecNumber>
    </recommendedName>
</protein>
<evidence type="ECO:0000256" key="2">
    <source>
        <dbReference type="ARBA" id="ARBA00005025"/>
    </source>
</evidence>
<dbReference type="InterPro" id="IPR029061">
    <property type="entry name" value="THDP-binding"/>
</dbReference>
<dbReference type="Pfam" id="PF02775">
    <property type="entry name" value="TPP_enzyme_C"/>
    <property type="match status" value="1"/>
</dbReference>
<evidence type="ECO:0000256" key="11">
    <source>
        <dbReference type="RuleBase" id="RU003591"/>
    </source>
</evidence>
<evidence type="ECO:0000256" key="8">
    <source>
        <dbReference type="ARBA" id="ARBA00022842"/>
    </source>
</evidence>
<organism evidence="15 16">
    <name type="scientific">Desulfoluna limicola</name>
    <dbReference type="NCBI Taxonomy" id="2810562"/>
    <lineage>
        <taxon>Bacteria</taxon>
        <taxon>Pseudomonadati</taxon>
        <taxon>Thermodesulfobacteriota</taxon>
        <taxon>Desulfobacteria</taxon>
        <taxon>Desulfobacterales</taxon>
        <taxon>Desulfolunaceae</taxon>
        <taxon>Desulfoluna</taxon>
    </lineage>
</organism>
<accession>A0ABM7PG84</accession>
<dbReference type="InterPro" id="IPR012001">
    <property type="entry name" value="Thiamin_PyroP_enz_TPP-bd_dom"/>
</dbReference>
<comment type="similarity">
    <text evidence="3 11">Belongs to the TPP enzyme family.</text>
</comment>
<evidence type="ECO:0000256" key="7">
    <source>
        <dbReference type="ARBA" id="ARBA00022723"/>
    </source>
</evidence>